<dbReference type="Proteomes" id="UP000465712">
    <property type="component" value="Unassembled WGS sequence"/>
</dbReference>
<sequence length="116" mass="13388">MIKPVQVNYTDTFANTFDDVIDRLTPHTSESQVLNRLEKTIDKFENLVGSTPYAAPISQTLLDLGITLFREYNNDGFRLLYRVIETQESTIIFGDVFLTQKQNIEQALINYCLLHK</sequence>
<name>A0A7X4XYA8_9GAMM</name>
<dbReference type="AlphaFoldDB" id="A0A7X4XYA8"/>
<dbReference type="EMBL" id="WXWW01000219">
    <property type="protein sequence ID" value="NAW66526.1"/>
    <property type="molecule type" value="Genomic_DNA"/>
</dbReference>
<accession>A0A7X4XYA8</accession>
<dbReference type="RefSeq" id="WP_161445951.1">
    <property type="nucleotide sequence ID" value="NZ_WXWU01000084.1"/>
</dbReference>
<gene>
    <name evidence="1" type="ORF">CAG72_15035</name>
</gene>
<comment type="caution">
    <text evidence="1">The sequence shown here is derived from an EMBL/GenBank/DDBJ whole genome shotgun (WGS) entry which is preliminary data.</text>
</comment>
<protein>
    <submittedName>
        <fullName evidence="1">Type II toxin-antitoxin system RelE/ParE family toxin</fullName>
    </submittedName>
</protein>
<reference evidence="1 2" key="1">
    <citation type="submission" date="2017-05" db="EMBL/GenBank/DDBJ databases">
        <title>High clonality and local adaptation shapes Vibrionaceae linages within an endangered oasis.</title>
        <authorList>
            <person name="Vazquez-Rosas-Landa M."/>
        </authorList>
    </citation>
    <scope>NUCLEOTIDE SEQUENCE [LARGE SCALE GENOMIC DNA]</scope>
    <source>
        <strain evidence="1 2">P46_P4S1P180</strain>
    </source>
</reference>
<proteinExistence type="predicted"/>
<organism evidence="1 2">
    <name type="scientific">Photobacterium halotolerans</name>
    <dbReference type="NCBI Taxonomy" id="265726"/>
    <lineage>
        <taxon>Bacteria</taxon>
        <taxon>Pseudomonadati</taxon>
        <taxon>Pseudomonadota</taxon>
        <taxon>Gammaproteobacteria</taxon>
        <taxon>Vibrionales</taxon>
        <taxon>Vibrionaceae</taxon>
        <taxon>Photobacterium</taxon>
    </lineage>
</organism>
<dbReference type="OrthoDB" id="6893584at2"/>
<evidence type="ECO:0000313" key="1">
    <source>
        <dbReference type="EMBL" id="NAW66526.1"/>
    </source>
</evidence>
<evidence type="ECO:0000313" key="2">
    <source>
        <dbReference type="Proteomes" id="UP000465712"/>
    </source>
</evidence>